<dbReference type="AlphaFoldDB" id="A0A5B7FN74"/>
<evidence type="ECO:0000313" key="1">
    <source>
        <dbReference type="EMBL" id="MPC46503.1"/>
    </source>
</evidence>
<reference evidence="1 2" key="1">
    <citation type="submission" date="2019-05" db="EMBL/GenBank/DDBJ databases">
        <title>Another draft genome of Portunus trituberculatus and its Hox gene families provides insights of decapod evolution.</title>
        <authorList>
            <person name="Jeong J.-H."/>
            <person name="Song I."/>
            <person name="Kim S."/>
            <person name="Choi T."/>
            <person name="Kim D."/>
            <person name="Ryu S."/>
            <person name="Kim W."/>
        </authorList>
    </citation>
    <scope>NUCLEOTIDE SEQUENCE [LARGE SCALE GENOMIC DNA]</scope>
    <source>
        <tissue evidence="1">Muscle</tissue>
    </source>
</reference>
<protein>
    <submittedName>
        <fullName evidence="1">Uncharacterized protein</fullName>
    </submittedName>
</protein>
<comment type="caution">
    <text evidence="1">The sequence shown here is derived from an EMBL/GenBank/DDBJ whole genome shotgun (WGS) entry which is preliminary data.</text>
</comment>
<name>A0A5B7FN74_PORTR</name>
<sequence>MQDSTFCRHQGKLWLAPLTLRKWALQKLTRCTQEVCDPKVCDGTKTRITNTVLWSPVSRVSLHQLDQRCACLPTHPPARPGTKTRIANTVCCGHPSPGSPCTSWTNVVPACLPACLPARPSVQDALPGSH</sequence>
<gene>
    <name evidence="1" type="ORF">E2C01_040223</name>
</gene>
<dbReference type="EMBL" id="VSRR010007240">
    <property type="protein sequence ID" value="MPC46503.1"/>
    <property type="molecule type" value="Genomic_DNA"/>
</dbReference>
<evidence type="ECO:0000313" key="2">
    <source>
        <dbReference type="Proteomes" id="UP000324222"/>
    </source>
</evidence>
<organism evidence="1 2">
    <name type="scientific">Portunus trituberculatus</name>
    <name type="common">Swimming crab</name>
    <name type="synonym">Neptunus trituberculatus</name>
    <dbReference type="NCBI Taxonomy" id="210409"/>
    <lineage>
        <taxon>Eukaryota</taxon>
        <taxon>Metazoa</taxon>
        <taxon>Ecdysozoa</taxon>
        <taxon>Arthropoda</taxon>
        <taxon>Crustacea</taxon>
        <taxon>Multicrustacea</taxon>
        <taxon>Malacostraca</taxon>
        <taxon>Eumalacostraca</taxon>
        <taxon>Eucarida</taxon>
        <taxon>Decapoda</taxon>
        <taxon>Pleocyemata</taxon>
        <taxon>Brachyura</taxon>
        <taxon>Eubrachyura</taxon>
        <taxon>Portunoidea</taxon>
        <taxon>Portunidae</taxon>
        <taxon>Portuninae</taxon>
        <taxon>Portunus</taxon>
    </lineage>
</organism>
<keyword evidence="2" id="KW-1185">Reference proteome</keyword>
<accession>A0A5B7FN74</accession>
<proteinExistence type="predicted"/>
<dbReference type="Proteomes" id="UP000324222">
    <property type="component" value="Unassembled WGS sequence"/>
</dbReference>